<dbReference type="EMBL" id="SJDL01000006">
    <property type="protein sequence ID" value="TBW57833.1"/>
    <property type="molecule type" value="Genomic_DNA"/>
</dbReference>
<dbReference type="NCBIfam" id="TIGR01352">
    <property type="entry name" value="tonB_Cterm"/>
    <property type="match status" value="1"/>
</dbReference>
<dbReference type="SUPFAM" id="SSF74653">
    <property type="entry name" value="TolA/TonB C-terminal domain"/>
    <property type="match status" value="1"/>
</dbReference>
<keyword evidence="4" id="KW-0472">Membrane</keyword>
<name>A0ABY1ZPZ3_9GAMM</name>
<dbReference type="Gene3D" id="3.30.1150.10">
    <property type="match status" value="1"/>
</dbReference>
<feature type="compositionally biased region" description="Basic and acidic residues" evidence="5">
    <location>
        <begin position="84"/>
        <end position="106"/>
    </location>
</feature>
<evidence type="ECO:0000256" key="4">
    <source>
        <dbReference type="ARBA" id="ARBA00023136"/>
    </source>
</evidence>
<evidence type="ECO:0000256" key="5">
    <source>
        <dbReference type="SAM" id="MobiDB-lite"/>
    </source>
</evidence>
<feature type="region of interest" description="Disordered" evidence="5">
    <location>
        <begin position="48"/>
        <end position="173"/>
    </location>
</feature>
<evidence type="ECO:0000256" key="2">
    <source>
        <dbReference type="ARBA" id="ARBA00022692"/>
    </source>
</evidence>
<organism evidence="7 8">
    <name type="scientific">Marinobacter halodurans</name>
    <dbReference type="NCBI Taxonomy" id="2528979"/>
    <lineage>
        <taxon>Bacteria</taxon>
        <taxon>Pseudomonadati</taxon>
        <taxon>Pseudomonadota</taxon>
        <taxon>Gammaproteobacteria</taxon>
        <taxon>Pseudomonadales</taxon>
        <taxon>Marinobacteraceae</taxon>
        <taxon>Marinobacter</taxon>
    </lineage>
</organism>
<gene>
    <name evidence="7" type="ORF">EZI54_05105</name>
</gene>
<keyword evidence="8" id="KW-1185">Reference proteome</keyword>
<evidence type="ECO:0000259" key="6">
    <source>
        <dbReference type="Pfam" id="PF03544"/>
    </source>
</evidence>
<dbReference type="Pfam" id="PF03544">
    <property type="entry name" value="TonB_C"/>
    <property type="match status" value="1"/>
</dbReference>
<reference evidence="7 8" key="1">
    <citation type="submission" date="2019-02" db="EMBL/GenBank/DDBJ databases">
        <title>Marinobacter halodurans sp. nov., a marine bacterium isolated from sea tidal flat.</title>
        <authorList>
            <person name="Yoo Y."/>
            <person name="Lee D.W."/>
            <person name="Kim B.S."/>
            <person name="Kim J.-J."/>
        </authorList>
    </citation>
    <scope>NUCLEOTIDE SEQUENCE [LARGE SCALE GENOMIC DNA]</scope>
    <source>
        <strain evidence="7 8">YJ-S3-2</strain>
    </source>
</reference>
<evidence type="ECO:0000256" key="1">
    <source>
        <dbReference type="ARBA" id="ARBA00004167"/>
    </source>
</evidence>
<dbReference type="Proteomes" id="UP000313645">
    <property type="component" value="Unassembled WGS sequence"/>
</dbReference>
<feature type="compositionally biased region" description="Polar residues" evidence="5">
    <location>
        <begin position="107"/>
        <end position="152"/>
    </location>
</feature>
<dbReference type="InterPro" id="IPR037682">
    <property type="entry name" value="TonB_C"/>
</dbReference>
<proteinExistence type="predicted"/>
<protein>
    <submittedName>
        <fullName evidence="7">Energy transducer TonB</fullName>
    </submittedName>
</protein>
<dbReference type="InterPro" id="IPR006260">
    <property type="entry name" value="TonB/TolA_C"/>
</dbReference>
<dbReference type="RefSeq" id="WP_131479722.1">
    <property type="nucleotide sequence ID" value="NZ_SJDL01000006.1"/>
</dbReference>
<keyword evidence="3" id="KW-1133">Transmembrane helix</keyword>
<comment type="subcellular location">
    <subcellularLocation>
        <location evidence="1">Membrane</location>
        <topology evidence="1">Single-pass membrane protein</topology>
    </subcellularLocation>
</comment>
<sequence length="271" mass="29794">MPLRSQPNAQPVSVRLALTLSLALLLHTLILAVVVHWLRKQPDPPPATLHFTLLDPGDTPSQTSNPSASAASESTSSPGNPPESFRETLEPVVTRRDDQPRAETRTKPATATHQEPTARSPSPTSTQANLSQPSTPSPNSVASRNGGASTSREIPEPVTPDDRTTQIPRQPSEQDPYVALLWQHISEELDHRPVRSIHELKRVRTVRLELHLMDNGTLRQVDTIESSGKRELDSAAVQSALAASPYPEPPESARERGFRFQVELRFSPRNP</sequence>
<accession>A0ABY1ZPZ3</accession>
<comment type="caution">
    <text evidence="7">The sequence shown here is derived from an EMBL/GenBank/DDBJ whole genome shotgun (WGS) entry which is preliminary data.</text>
</comment>
<evidence type="ECO:0000256" key="3">
    <source>
        <dbReference type="ARBA" id="ARBA00022989"/>
    </source>
</evidence>
<feature type="domain" description="TonB C-terminal" evidence="6">
    <location>
        <begin position="205"/>
        <end position="267"/>
    </location>
</feature>
<evidence type="ECO:0000313" key="8">
    <source>
        <dbReference type="Proteomes" id="UP000313645"/>
    </source>
</evidence>
<feature type="compositionally biased region" description="Low complexity" evidence="5">
    <location>
        <begin position="63"/>
        <end position="78"/>
    </location>
</feature>
<keyword evidence="2" id="KW-0812">Transmembrane</keyword>
<evidence type="ECO:0000313" key="7">
    <source>
        <dbReference type="EMBL" id="TBW57833.1"/>
    </source>
</evidence>